<comment type="caution">
    <text evidence="4">The sequence shown here is derived from an EMBL/GenBank/DDBJ whole genome shotgun (WGS) entry which is preliminary data.</text>
</comment>
<name>A0ABN1HX82_9SPHN</name>
<reference evidence="4 5" key="1">
    <citation type="journal article" date="2019" name="Int. J. Syst. Evol. Microbiol.">
        <title>The Global Catalogue of Microorganisms (GCM) 10K type strain sequencing project: providing services to taxonomists for standard genome sequencing and annotation.</title>
        <authorList>
            <consortium name="The Broad Institute Genomics Platform"/>
            <consortium name="The Broad Institute Genome Sequencing Center for Infectious Disease"/>
            <person name="Wu L."/>
            <person name="Ma J."/>
        </authorList>
    </citation>
    <scope>NUCLEOTIDE SEQUENCE [LARGE SCALE GENOMIC DNA]</scope>
    <source>
        <strain evidence="4 5">JCM 14603</strain>
    </source>
</reference>
<evidence type="ECO:0000313" key="4">
    <source>
        <dbReference type="EMBL" id="GAA0670678.1"/>
    </source>
</evidence>
<keyword evidence="5" id="KW-1185">Reference proteome</keyword>
<dbReference type="RefSeq" id="WP_163956940.1">
    <property type="nucleotide sequence ID" value="NZ_BAAAES010000008.1"/>
</dbReference>
<dbReference type="Proteomes" id="UP001500238">
    <property type="component" value="Unassembled WGS sequence"/>
</dbReference>
<dbReference type="Pfam" id="PF00015">
    <property type="entry name" value="MCPsignal"/>
    <property type="match status" value="1"/>
</dbReference>
<evidence type="ECO:0000256" key="2">
    <source>
        <dbReference type="PROSITE-ProRule" id="PRU00284"/>
    </source>
</evidence>
<dbReference type="PROSITE" id="PS50111">
    <property type="entry name" value="CHEMOTAXIS_TRANSDUC_2"/>
    <property type="match status" value="1"/>
</dbReference>
<dbReference type="PANTHER" id="PTHR32089">
    <property type="entry name" value="METHYL-ACCEPTING CHEMOTAXIS PROTEIN MCPB"/>
    <property type="match status" value="1"/>
</dbReference>
<feature type="domain" description="Methyl-accepting transducer" evidence="3">
    <location>
        <begin position="158"/>
        <end position="234"/>
    </location>
</feature>
<dbReference type="PANTHER" id="PTHR32089:SF112">
    <property type="entry name" value="LYSOZYME-LIKE PROTEIN-RELATED"/>
    <property type="match status" value="1"/>
</dbReference>
<accession>A0ABN1HX82</accession>
<gene>
    <name evidence="4" type="ORF">GCM10009102_21820</name>
</gene>
<proteinExistence type="predicted"/>
<dbReference type="EMBL" id="BAAAES010000008">
    <property type="protein sequence ID" value="GAA0670678.1"/>
    <property type="molecule type" value="Genomic_DNA"/>
</dbReference>
<dbReference type="SUPFAM" id="SSF58104">
    <property type="entry name" value="Methyl-accepting chemotaxis protein (MCP) signaling domain"/>
    <property type="match status" value="1"/>
</dbReference>
<evidence type="ECO:0000313" key="5">
    <source>
        <dbReference type="Proteomes" id="UP001500238"/>
    </source>
</evidence>
<evidence type="ECO:0000256" key="1">
    <source>
        <dbReference type="ARBA" id="ARBA00023224"/>
    </source>
</evidence>
<sequence length="234" mass="25448">MYAAPPVRLAHLLDDPDLVAALRDIWSLLEPVIVAESRAFCHHPLARTLYAGTDMTMTQIIADEIAYTRRKFLGPFDTALDAQMIARGARFVASGGDDDDYLNGLSDNYRARDHKLRDALADDPARYAVLTNALYRLAAINIRAFAAGAADYRHAREAQVRQNLADAMTQVTRIVATIGTISNQTNLLALNATIEAARAHEYGRGFAVVAQEVKRLAQATRAATEQAAALLAAA</sequence>
<protein>
    <recommendedName>
        <fullName evidence="3">Methyl-accepting transducer domain-containing protein</fullName>
    </recommendedName>
</protein>
<dbReference type="Gene3D" id="1.10.287.950">
    <property type="entry name" value="Methyl-accepting chemotaxis protein"/>
    <property type="match status" value="1"/>
</dbReference>
<evidence type="ECO:0000259" key="3">
    <source>
        <dbReference type="PROSITE" id="PS50111"/>
    </source>
</evidence>
<dbReference type="InterPro" id="IPR004089">
    <property type="entry name" value="MCPsignal_dom"/>
</dbReference>
<keyword evidence="1 2" id="KW-0807">Transducer</keyword>
<organism evidence="4 5">
    <name type="scientific">Sphingomonas insulae</name>
    <dbReference type="NCBI Taxonomy" id="424800"/>
    <lineage>
        <taxon>Bacteria</taxon>
        <taxon>Pseudomonadati</taxon>
        <taxon>Pseudomonadota</taxon>
        <taxon>Alphaproteobacteria</taxon>
        <taxon>Sphingomonadales</taxon>
        <taxon>Sphingomonadaceae</taxon>
        <taxon>Sphingomonas</taxon>
    </lineage>
</organism>